<protein>
    <submittedName>
        <fullName evidence="1">Uncharacterized protein</fullName>
    </submittedName>
</protein>
<proteinExistence type="predicted"/>
<name>A0A7S4V638_9STRA</name>
<accession>A0A7S4V638</accession>
<evidence type="ECO:0000313" key="1">
    <source>
        <dbReference type="EMBL" id="CAE4609938.1"/>
    </source>
</evidence>
<dbReference type="EMBL" id="HBNS01020578">
    <property type="protein sequence ID" value="CAE4609938.1"/>
    <property type="molecule type" value="Transcribed_RNA"/>
</dbReference>
<gene>
    <name evidence="1" type="ORF">DBRI00130_LOCUS16316</name>
</gene>
<organism evidence="1">
    <name type="scientific">Ditylum brightwellii</name>
    <dbReference type="NCBI Taxonomy" id="49249"/>
    <lineage>
        <taxon>Eukaryota</taxon>
        <taxon>Sar</taxon>
        <taxon>Stramenopiles</taxon>
        <taxon>Ochrophyta</taxon>
        <taxon>Bacillariophyta</taxon>
        <taxon>Mediophyceae</taxon>
        <taxon>Lithodesmiophycidae</taxon>
        <taxon>Lithodesmiales</taxon>
        <taxon>Lithodesmiaceae</taxon>
        <taxon>Ditylum</taxon>
    </lineage>
</organism>
<dbReference type="AlphaFoldDB" id="A0A7S4V638"/>
<reference evidence="1" key="1">
    <citation type="submission" date="2021-01" db="EMBL/GenBank/DDBJ databases">
        <authorList>
            <person name="Corre E."/>
            <person name="Pelletier E."/>
            <person name="Niang G."/>
            <person name="Scheremetjew M."/>
            <person name="Finn R."/>
            <person name="Kale V."/>
            <person name="Holt S."/>
            <person name="Cochrane G."/>
            <person name="Meng A."/>
            <person name="Brown T."/>
            <person name="Cohen L."/>
        </authorList>
    </citation>
    <scope>NUCLEOTIDE SEQUENCE</scope>
    <source>
        <strain evidence="1">GSO104</strain>
    </source>
</reference>
<sequence length="296" mass="33998">MTTFISRNDGKEMLVFTEWPDGHVVCGMARSSSGKEGNDVTKTTFEYDVYAKRSTLPFYKYNLLLPKLQLKKKHGENEEEEEVIVSPPRSQFIQFGKDKTSSSKYSGGARETYSYTFTPPPLLGLEESSSTTRKKASMSSFLPSFFKKQITDNDNNNKKESKQNECQVRYTRYGESPPWYGIQRMCTLELVGTKQPHISQSTNVEETMKKVIPPTLFNLVQRTTPLFLNILQDRQGKEEEAFIHSTIASFQKKKLQIEPTVEEEEQQTLSNKMEEWMDSGWNVGKRIKRATSFSSV</sequence>